<keyword evidence="2" id="KW-1133">Transmembrane helix</keyword>
<keyword evidence="2" id="KW-0812">Transmembrane</keyword>
<keyword evidence="4" id="KW-1185">Reference proteome</keyword>
<feature type="compositionally biased region" description="Basic residues" evidence="1">
    <location>
        <begin position="25"/>
        <end position="36"/>
    </location>
</feature>
<gene>
    <name evidence="3" type="ORF">FPCIR_7849</name>
</gene>
<dbReference type="Proteomes" id="UP000546213">
    <property type="component" value="Unassembled WGS sequence"/>
</dbReference>
<evidence type="ECO:0000256" key="2">
    <source>
        <dbReference type="SAM" id="Phobius"/>
    </source>
</evidence>
<sequence>MPPAVPSLQQIPFTSPQKFRQWQKPFHKRHRQVRHRPSGDTTAVTETGTDSSGSATEATAGVSYDNRSESRSDTGAIVSGVVGGLAVVCETAVAVIYLLRKSHAQKLETTLETGQEMTEAPGQTETDNGPKELAGSKPSDVPANRHTAELQETLALVGLILWNYLGRRVTREEQVISGTSRQGGLIPSRMKSSIQIHFRLMNRF</sequence>
<reference evidence="3 4" key="1">
    <citation type="submission" date="2020-05" db="EMBL/GenBank/DDBJ databases">
        <title>Identification and distribution of gene clusters putatively required for synthesis of sphingolipid metabolism inhibitors in phylogenetically diverse species of the filamentous fungus Fusarium.</title>
        <authorList>
            <person name="Kim H.-S."/>
            <person name="Busman M."/>
            <person name="Brown D.W."/>
            <person name="Divon H."/>
            <person name="Uhlig S."/>
            <person name="Proctor R.H."/>
        </authorList>
    </citation>
    <scope>NUCLEOTIDE SEQUENCE [LARGE SCALE GENOMIC DNA]</scope>
    <source>
        <strain evidence="3 4">NRRL 36939</strain>
    </source>
</reference>
<protein>
    <submittedName>
        <fullName evidence="3">Uncharacterized protein</fullName>
    </submittedName>
</protein>
<accession>A0A8H5L9D1</accession>
<feature type="transmembrane region" description="Helical" evidence="2">
    <location>
        <begin position="76"/>
        <end position="99"/>
    </location>
</feature>
<evidence type="ECO:0000313" key="4">
    <source>
        <dbReference type="Proteomes" id="UP000546213"/>
    </source>
</evidence>
<dbReference type="OrthoDB" id="3547571at2759"/>
<proteinExistence type="predicted"/>
<keyword evidence="2" id="KW-0472">Membrane</keyword>
<organism evidence="3 4">
    <name type="scientific">Fusarium pseudocircinatum</name>
    <dbReference type="NCBI Taxonomy" id="56676"/>
    <lineage>
        <taxon>Eukaryota</taxon>
        <taxon>Fungi</taxon>
        <taxon>Dikarya</taxon>
        <taxon>Ascomycota</taxon>
        <taxon>Pezizomycotina</taxon>
        <taxon>Sordariomycetes</taxon>
        <taxon>Hypocreomycetidae</taxon>
        <taxon>Hypocreales</taxon>
        <taxon>Nectriaceae</taxon>
        <taxon>Fusarium</taxon>
        <taxon>Fusarium fujikuroi species complex</taxon>
    </lineage>
</organism>
<feature type="region of interest" description="Disordered" evidence="1">
    <location>
        <begin position="111"/>
        <end position="143"/>
    </location>
</feature>
<evidence type="ECO:0000313" key="3">
    <source>
        <dbReference type="EMBL" id="KAF5586556.1"/>
    </source>
</evidence>
<feature type="compositionally biased region" description="Polar residues" evidence="1">
    <location>
        <begin position="39"/>
        <end position="57"/>
    </location>
</feature>
<comment type="caution">
    <text evidence="3">The sequence shown here is derived from an EMBL/GenBank/DDBJ whole genome shotgun (WGS) entry which is preliminary data.</text>
</comment>
<dbReference type="CDD" id="cd12087">
    <property type="entry name" value="TM_EGFR-like"/>
    <property type="match status" value="1"/>
</dbReference>
<name>A0A8H5L9D1_9HYPO</name>
<dbReference type="AlphaFoldDB" id="A0A8H5L9D1"/>
<feature type="compositionally biased region" description="Polar residues" evidence="1">
    <location>
        <begin position="7"/>
        <end position="20"/>
    </location>
</feature>
<feature type="region of interest" description="Disordered" evidence="1">
    <location>
        <begin position="1"/>
        <end position="72"/>
    </location>
</feature>
<feature type="compositionally biased region" description="Polar residues" evidence="1">
    <location>
        <begin position="111"/>
        <end position="127"/>
    </location>
</feature>
<evidence type="ECO:0000256" key="1">
    <source>
        <dbReference type="SAM" id="MobiDB-lite"/>
    </source>
</evidence>
<dbReference type="EMBL" id="JAAOAS010000192">
    <property type="protein sequence ID" value="KAF5586556.1"/>
    <property type="molecule type" value="Genomic_DNA"/>
</dbReference>